<organism evidence="1">
    <name type="scientific">Stegastes partitus</name>
    <name type="common">bicolor damselfish</name>
    <dbReference type="NCBI Taxonomy" id="144197"/>
    <lineage>
        <taxon>Eukaryota</taxon>
        <taxon>Metazoa</taxon>
        <taxon>Chordata</taxon>
        <taxon>Craniata</taxon>
        <taxon>Vertebrata</taxon>
        <taxon>Euteleostomi</taxon>
        <taxon>Actinopterygii</taxon>
        <taxon>Neopterygii</taxon>
        <taxon>Teleostei</taxon>
        <taxon>Neoteleostei</taxon>
        <taxon>Acanthomorphata</taxon>
        <taxon>Ovalentaria</taxon>
        <taxon>Pomacentridae</taxon>
        <taxon>Stegastes</taxon>
    </lineage>
</organism>
<protein>
    <recommendedName>
        <fullName evidence="2">HAT C-terminal dimerisation domain-containing protein</fullName>
    </recommendedName>
</protein>
<dbReference type="GeneTree" id="ENSGT00950000182812"/>
<dbReference type="PANTHER" id="PTHR45913">
    <property type="entry name" value="EPM2A-INTERACTING PROTEIN 1"/>
    <property type="match status" value="1"/>
</dbReference>
<evidence type="ECO:0000313" key="1">
    <source>
        <dbReference type="Ensembl" id="ENSSPAP00000031402.1"/>
    </source>
</evidence>
<evidence type="ECO:0008006" key="2">
    <source>
        <dbReference type="Google" id="ProtNLM"/>
    </source>
</evidence>
<dbReference type="PANTHER" id="PTHR45913:SF5">
    <property type="entry name" value="GENERAL TRANSCRIPTION FACTOR II-I REPEAT DOMAIN-CONTAINING PROTEIN 2A-LIKE PROTEIN"/>
    <property type="match status" value="1"/>
</dbReference>
<reference evidence="1" key="1">
    <citation type="submission" date="2023-09" db="UniProtKB">
        <authorList>
            <consortium name="Ensembl"/>
        </authorList>
    </citation>
    <scope>IDENTIFICATION</scope>
</reference>
<name>A0A3B5BNZ8_9TELE</name>
<proteinExistence type="predicted"/>
<accession>A0A3B5BNZ8</accession>
<dbReference type="AlphaFoldDB" id="A0A3B5BNZ8"/>
<sequence>HTEFEKNQSCPIRHLKHTQSGNISHRCVCVFVFAALLSDLKKVEVVSIPVDESTERLDTAQLGVYVCVYDAGHRCFHGELLCLLPLKGHTAGEVFFDKIFFQDNGLDKTRVCMLVTDGAPSMTGKVSGLTALHFKISSIAFFASCCLTFPHHDLLLHDDIRCLSKGKSLERFCALKEEITVFLHDSKQKKAEAHLNRIMDTDFMADVCFLSDLFTHLNRLNLGLQGKEKTIIDLEEQTHAFPAKLELFAADLSSGRMLHFPTLHKCITPTAPVTLTGWPLTPYRGDAFYQRPIFCSCYRRQSASKAVVPSIDEVQFILELVDMQSSLSLPEELRTNGAIKFWSDINVHQFPNLLIVLSDKAFLLPFTTTYMCEKGFSSLAAIKTKSRSRMDAEPDLRLQLTTMEPDITALCVCFWSHM</sequence>
<dbReference type="Ensembl" id="ENSSPAT00000031905.1">
    <property type="protein sequence ID" value="ENSSPAP00000031402.1"/>
    <property type="gene ID" value="ENSSPAG00000023539.1"/>
</dbReference>